<dbReference type="InterPro" id="IPR029055">
    <property type="entry name" value="Ntn_hydrolases_N"/>
</dbReference>
<reference evidence="2 3" key="1">
    <citation type="submission" date="2020-04" db="EMBL/GenBank/DDBJ databases">
        <title>Whole-genome sequencing of Vibrio spp. from China reveals different genetic environments of blaCTX-M-14 among diverse lineages.</title>
        <authorList>
            <person name="Zheng Z."/>
            <person name="Ye L."/>
            <person name="Chen S."/>
        </authorList>
    </citation>
    <scope>NUCLEOTIDE SEQUENCE [LARGE SCALE GENOMIC DNA]</scope>
    <source>
        <strain evidence="2 3">Vb0574</strain>
    </source>
</reference>
<dbReference type="PANTHER" id="PTHR43199:SF1">
    <property type="entry name" value="GLUTATHIONE HYDROLASE PROENZYME"/>
    <property type="match status" value="1"/>
</dbReference>
<dbReference type="SUPFAM" id="SSF56235">
    <property type="entry name" value="N-terminal nucleophile aminohydrolases (Ntn hydrolases)"/>
    <property type="match status" value="1"/>
</dbReference>
<protein>
    <submittedName>
        <fullName evidence="2">Gamma-glutamyltransferase</fullName>
    </submittedName>
</protein>
<evidence type="ECO:0000313" key="2">
    <source>
        <dbReference type="EMBL" id="NMU26850.1"/>
    </source>
</evidence>
<comment type="caution">
    <text evidence="2">The sequence shown here is derived from an EMBL/GenBank/DDBJ whole genome shotgun (WGS) entry which is preliminary data.</text>
</comment>
<proteinExistence type="inferred from homology"/>
<dbReference type="GO" id="GO:0016740">
    <property type="term" value="F:transferase activity"/>
    <property type="evidence" value="ECO:0007669"/>
    <property type="project" value="UniProtKB-KW"/>
</dbReference>
<name>A0A7Y0S5S4_VIBPH</name>
<organism evidence="2 3">
    <name type="scientific">Vibrio parahaemolyticus</name>
    <dbReference type="NCBI Taxonomy" id="670"/>
    <lineage>
        <taxon>Bacteria</taxon>
        <taxon>Pseudomonadati</taxon>
        <taxon>Pseudomonadota</taxon>
        <taxon>Gammaproteobacteria</taxon>
        <taxon>Vibrionales</taxon>
        <taxon>Vibrionaceae</taxon>
        <taxon>Vibrio</taxon>
    </lineage>
</organism>
<sequence length="78" mass="8140">MIFSLSIVASTSYAAKPDPFPVTPDSRGQDFMVSETNPYVSSTGYSILKEGGNAVDAMVAMQMVMSVVEPDMTGIGGG</sequence>
<gene>
    <name evidence="2" type="ORF">HKB21_14610</name>
</gene>
<accession>A0A7Y0S5S4</accession>
<dbReference type="Proteomes" id="UP000555836">
    <property type="component" value="Unassembled WGS sequence"/>
</dbReference>
<keyword evidence="2" id="KW-0808">Transferase</keyword>
<dbReference type="PANTHER" id="PTHR43199">
    <property type="entry name" value="GLUTATHIONE HYDROLASE"/>
    <property type="match status" value="1"/>
</dbReference>
<dbReference type="InterPro" id="IPR051792">
    <property type="entry name" value="GGT_bact"/>
</dbReference>
<dbReference type="AlphaFoldDB" id="A0A7Y0S5S4"/>
<dbReference type="Pfam" id="PF01019">
    <property type="entry name" value="G_glu_transpept"/>
    <property type="match status" value="1"/>
</dbReference>
<evidence type="ECO:0000256" key="1">
    <source>
        <dbReference type="ARBA" id="ARBA00009381"/>
    </source>
</evidence>
<comment type="similarity">
    <text evidence="1">Belongs to the gamma-glutamyltransferase family.</text>
</comment>
<dbReference type="EMBL" id="JABCLD010001552">
    <property type="protein sequence ID" value="NMU26850.1"/>
    <property type="molecule type" value="Genomic_DNA"/>
</dbReference>
<evidence type="ECO:0000313" key="3">
    <source>
        <dbReference type="Proteomes" id="UP000555836"/>
    </source>
</evidence>
<feature type="non-terminal residue" evidence="2">
    <location>
        <position position="78"/>
    </location>
</feature>